<dbReference type="InterPro" id="IPR003317">
    <property type="entry name" value="Cyt-d_oxidase_su2"/>
</dbReference>
<feature type="transmembrane region" description="Helical" evidence="7">
    <location>
        <begin position="52"/>
        <end position="71"/>
    </location>
</feature>
<feature type="transmembrane region" description="Helical" evidence="7">
    <location>
        <begin position="387"/>
        <end position="406"/>
    </location>
</feature>
<dbReference type="STRING" id="469383.Cwoe_3724"/>
<dbReference type="PANTHER" id="PTHR43141:SF4">
    <property type="entry name" value="CYTOCHROME BD2 SUBUNIT II"/>
    <property type="match status" value="1"/>
</dbReference>
<dbReference type="EMBL" id="CP001854">
    <property type="protein sequence ID" value="ADB52141.1"/>
    <property type="molecule type" value="Genomic_DNA"/>
</dbReference>
<evidence type="ECO:0000256" key="2">
    <source>
        <dbReference type="ARBA" id="ARBA00007543"/>
    </source>
</evidence>
<reference evidence="9" key="2">
    <citation type="submission" date="2010-01" db="EMBL/GenBank/DDBJ databases">
        <title>The complete genome of Conexibacter woesei DSM 14684.</title>
        <authorList>
            <consortium name="US DOE Joint Genome Institute (JGI-PGF)"/>
            <person name="Lucas S."/>
            <person name="Copeland A."/>
            <person name="Lapidus A."/>
            <person name="Glavina del Rio T."/>
            <person name="Dalin E."/>
            <person name="Tice H."/>
            <person name="Bruce D."/>
            <person name="Goodwin L."/>
            <person name="Pitluck S."/>
            <person name="Kyrpides N."/>
            <person name="Mavromatis K."/>
            <person name="Ivanova N."/>
            <person name="Mikhailova N."/>
            <person name="Chertkov O."/>
            <person name="Brettin T."/>
            <person name="Detter J.C."/>
            <person name="Han C."/>
            <person name="Larimer F."/>
            <person name="Land M."/>
            <person name="Hauser L."/>
            <person name="Markowitz V."/>
            <person name="Cheng J.-F."/>
            <person name="Hugenholtz P."/>
            <person name="Woyke T."/>
            <person name="Wu D."/>
            <person name="Pukall R."/>
            <person name="Steenblock K."/>
            <person name="Schneider S."/>
            <person name="Klenk H.-P."/>
            <person name="Eisen J.A."/>
        </authorList>
    </citation>
    <scope>NUCLEOTIDE SEQUENCE [LARGE SCALE GENOMIC DNA]</scope>
    <source>
        <strain evidence="9">DSM 14684 / CIP 108061 / JCM 11494 / NBRC 100937 / ID131577</strain>
    </source>
</reference>
<dbReference type="Proteomes" id="UP000008229">
    <property type="component" value="Chromosome"/>
</dbReference>
<dbReference type="Pfam" id="PF02322">
    <property type="entry name" value="Cyt_bd_oxida_II"/>
    <property type="match status" value="1"/>
</dbReference>
<feature type="transmembrane region" description="Helical" evidence="7">
    <location>
        <begin position="261"/>
        <end position="280"/>
    </location>
</feature>
<keyword evidence="9" id="KW-1185">Reference proteome</keyword>
<feature type="transmembrane region" description="Helical" evidence="7">
    <location>
        <begin position="77"/>
        <end position="105"/>
    </location>
</feature>
<evidence type="ECO:0000256" key="6">
    <source>
        <dbReference type="ARBA" id="ARBA00023136"/>
    </source>
</evidence>
<dbReference type="GO" id="GO:0009055">
    <property type="term" value="F:electron transfer activity"/>
    <property type="evidence" value="ECO:0007669"/>
    <property type="project" value="TreeGrafter"/>
</dbReference>
<dbReference type="OrthoDB" id="9776710at2"/>
<sequence>MHLYDVPLIFALVGLILYVVLAGADFGAGFWQLAAGRGERGSRIREHAHASMAPVWEANHVWLVFILVIAWTCYPEAFASIASTLSIPLFIAAIGIVFRGAAYALRAGTSQRRELRVIDTVFAVSSILTPFALGTVIGAIASGRVPVGNAAGDAWTSWTNTTSLTIGVLAVVTSAYIAAVYLAADAARDGDAEMEEAFRHRALGTGLVAGVVAVAGLLVLRDDVRSLYDELVSGDGLPALIVSALAGIGTLALVARRSYEWARYSAALAVAAVIAGWALAQSPVLLPGLTVEQAAASHDTLVAVVVAVLAGALVLFPSLALLFTLTLRGSLGGHGGAPGEAAAAGDGAPGPIRALSASRNGLLLRLAGAFGVLGVGFLTFADAGWAHAIGVPCLFLFAAFGFRLAVPLEEPEQEARSFAGPSDQ</sequence>
<feature type="transmembrane region" description="Helical" evidence="7">
    <location>
        <begin position="300"/>
        <end position="323"/>
    </location>
</feature>
<dbReference type="PANTHER" id="PTHR43141">
    <property type="entry name" value="CYTOCHROME BD2 SUBUNIT II"/>
    <property type="match status" value="1"/>
</dbReference>
<feature type="transmembrane region" description="Helical" evidence="7">
    <location>
        <begin position="236"/>
        <end position="254"/>
    </location>
</feature>
<feature type="transmembrane region" description="Helical" evidence="7">
    <location>
        <begin position="161"/>
        <end position="182"/>
    </location>
</feature>
<evidence type="ECO:0000256" key="4">
    <source>
        <dbReference type="ARBA" id="ARBA00022692"/>
    </source>
</evidence>
<dbReference type="eggNOG" id="COG1294">
    <property type="taxonomic scope" value="Bacteria"/>
</dbReference>
<dbReference type="KEGG" id="cwo:Cwoe_3724"/>
<reference evidence="8 9" key="1">
    <citation type="journal article" date="2010" name="Stand. Genomic Sci.">
        <title>Complete genome sequence of Conexibacter woesei type strain (ID131577).</title>
        <authorList>
            <person name="Pukall R."/>
            <person name="Lapidus A."/>
            <person name="Glavina Del Rio T."/>
            <person name="Copeland A."/>
            <person name="Tice H."/>
            <person name="Cheng J.-F."/>
            <person name="Lucas S."/>
            <person name="Chen F."/>
            <person name="Nolan M."/>
            <person name="Bruce D."/>
            <person name="Goodwin L."/>
            <person name="Pitluck S."/>
            <person name="Mavromatis K."/>
            <person name="Ivanova N."/>
            <person name="Ovchinnikova G."/>
            <person name="Pati A."/>
            <person name="Chen A."/>
            <person name="Palaniappan K."/>
            <person name="Land M."/>
            <person name="Hauser L."/>
            <person name="Chang Y.-J."/>
            <person name="Jeffries C.D."/>
            <person name="Chain P."/>
            <person name="Meincke L."/>
            <person name="Sims D."/>
            <person name="Brettin T."/>
            <person name="Detter J.C."/>
            <person name="Rohde M."/>
            <person name="Goeker M."/>
            <person name="Bristow J."/>
            <person name="Eisen J.A."/>
            <person name="Markowitz V."/>
            <person name="Kyrpides N.C."/>
            <person name="Klenk H.-P."/>
            <person name="Hugenholtz P."/>
        </authorList>
    </citation>
    <scope>NUCLEOTIDE SEQUENCE [LARGE SCALE GENOMIC DNA]</scope>
    <source>
        <strain evidence="9">DSM 14684 / CIP 108061 / JCM 11494 / NBRC 100937 / ID131577</strain>
    </source>
</reference>
<evidence type="ECO:0000256" key="1">
    <source>
        <dbReference type="ARBA" id="ARBA00004651"/>
    </source>
</evidence>
<feature type="transmembrane region" description="Helical" evidence="7">
    <location>
        <begin position="362"/>
        <end position="381"/>
    </location>
</feature>
<keyword evidence="5 7" id="KW-1133">Transmembrane helix</keyword>
<comment type="subcellular location">
    <subcellularLocation>
        <location evidence="1">Cell membrane</location>
        <topology evidence="1">Multi-pass membrane protein</topology>
    </subcellularLocation>
</comment>
<name>D3F1H8_CONWI</name>
<proteinExistence type="inferred from homology"/>
<keyword evidence="3" id="KW-1003">Cell membrane</keyword>
<dbReference type="AlphaFoldDB" id="D3F1H8"/>
<evidence type="ECO:0000256" key="5">
    <source>
        <dbReference type="ARBA" id="ARBA00022989"/>
    </source>
</evidence>
<dbReference type="GO" id="GO:0016682">
    <property type="term" value="F:oxidoreductase activity, acting on diphenols and related substances as donors, oxygen as acceptor"/>
    <property type="evidence" value="ECO:0007669"/>
    <property type="project" value="TreeGrafter"/>
</dbReference>
<evidence type="ECO:0000256" key="7">
    <source>
        <dbReference type="SAM" id="Phobius"/>
    </source>
</evidence>
<feature type="transmembrane region" description="Helical" evidence="7">
    <location>
        <begin position="117"/>
        <end position="141"/>
    </location>
</feature>
<evidence type="ECO:0000313" key="9">
    <source>
        <dbReference type="Proteomes" id="UP000008229"/>
    </source>
</evidence>
<evidence type="ECO:0000256" key="3">
    <source>
        <dbReference type="ARBA" id="ARBA00022475"/>
    </source>
</evidence>
<dbReference type="GO" id="GO:0005886">
    <property type="term" value="C:plasma membrane"/>
    <property type="evidence" value="ECO:0007669"/>
    <property type="project" value="UniProtKB-SubCell"/>
</dbReference>
<accession>D3F1H8</accession>
<feature type="transmembrane region" description="Helical" evidence="7">
    <location>
        <begin position="6"/>
        <end position="31"/>
    </location>
</feature>
<dbReference type="RefSeq" id="WP_012935192.1">
    <property type="nucleotide sequence ID" value="NC_013739.1"/>
</dbReference>
<keyword evidence="6 7" id="KW-0472">Membrane</keyword>
<dbReference type="GO" id="GO:0019646">
    <property type="term" value="P:aerobic electron transport chain"/>
    <property type="evidence" value="ECO:0007669"/>
    <property type="project" value="TreeGrafter"/>
</dbReference>
<organism evidence="8 9">
    <name type="scientific">Conexibacter woesei (strain DSM 14684 / CCUG 47730 / CIP 108061 / JCM 11494 / NBRC 100937 / ID131577)</name>
    <dbReference type="NCBI Taxonomy" id="469383"/>
    <lineage>
        <taxon>Bacteria</taxon>
        <taxon>Bacillati</taxon>
        <taxon>Actinomycetota</taxon>
        <taxon>Thermoleophilia</taxon>
        <taxon>Solirubrobacterales</taxon>
        <taxon>Conexibacteraceae</taxon>
        <taxon>Conexibacter</taxon>
    </lineage>
</organism>
<comment type="similarity">
    <text evidence="2">Belongs to the cytochrome ubiquinol oxidase subunit 2 family.</text>
</comment>
<feature type="transmembrane region" description="Helical" evidence="7">
    <location>
        <begin position="202"/>
        <end position="220"/>
    </location>
</feature>
<evidence type="ECO:0000313" key="8">
    <source>
        <dbReference type="EMBL" id="ADB52141.1"/>
    </source>
</evidence>
<keyword evidence="4 7" id="KW-0812">Transmembrane</keyword>
<protein>
    <submittedName>
        <fullName evidence="8">Cytochrome bd-type quinol oxidase subunit 2-like protein</fullName>
    </submittedName>
</protein>
<dbReference type="GO" id="GO:0070069">
    <property type="term" value="C:cytochrome complex"/>
    <property type="evidence" value="ECO:0007669"/>
    <property type="project" value="TreeGrafter"/>
</dbReference>
<gene>
    <name evidence="8" type="ordered locus">Cwoe_3724</name>
</gene>
<dbReference type="HOGENOM" id="CLU_049294_1_1_11"/>